<evidence type="ECO:0000256" key="1">
    <source>
        <dbReference type="SAM" id="SignalP"/>
    </source>
</evidence>
<evidence type="ECO:0000313" key="3">
    <source>
        <dbReference type="Proteomes" id="UP000800092"/>
    </source>
</evidence>
<protein>
    <recommendedName>
        <fullName evidence="4">Secreted protein</fullName>
    </recommendedName>
</protein>
<name>A0A6A6GT84_VIRVR</name>
<evidence type="ECO:0008006" key="4">
    <source>
        <dbReference type="Google" id="ProtNLM"/>
    </source>
</evidence>
<organism evidence="2 3">
    <name type="scientific">Viridothelium virens</name>
    <name type="common">Speckled blister lichen</name>
    <name type="synonym">Trypethelium virens</name>
    <dbReference type="NCBI Taxonomy" id="1048519"/>
    <lineage>
        <taxon>Eukaryota</taxon>
        <taxon>Fungi</taxon>
        <taxon>Dikarya</taxon>
        <taxon>Ascomycota</taxon>
        <taxon>Pezizomycotina</taxon>
        <taxon>Dothideomycetes</taxon>
        <taxon>Dothideomycetes incertae sedis</taxon>
        <taxon>Trypetheliales</taxon>
        <taxon>Trypetheliaceae</taxon>
        <taxon>Viridothelium</taxon>
    </lineage>
</organism>
<dbReference type="AlphaFoldDB" id="A0A6A6GT84"/>
<proteinExistence type="predicted"/>
<feature type="chain" id="PRO_5025489249" description="Secreted protein" evidence="1">
    <location>
        <begin position="25"/>
        <end position="156"/>
    </location>
</feature>
<dbReference type="EMBL" id="ML991883">
    <property type="protein sequence ID" value="KAF2228935.1"/>
    <property type="molecule type" value="Genomic_DNA"/>
</dbReference>
<evidence type="ECO:0000313" key="2">
    <source>
        <dbReference type="EMBL" id="KAF2228935.1"/>
    </source>
</evidence>
<keyword evidence="1" id="KW-0732">Signal</keyword>
<dbReference type="Proteomes" id="UP000800092">
    <property type="component" value="Unassembled WGS sequence"/>
</dbReference>
<reference evidence="2" key="1">
    <citation type="journal article" date="2020" name="Stud. Mycol.">
        <title>101 Dothideomycetes genomes: a test case for predicting lifestyles and emergence of pathogens.</title>
        <authorList>
            <person name="Haridas S."/>
            <person name="Albert R."/>
            <person name="Binder M."/>
            <person name="Bloem J."/>
            <person name="Labutti K."/>
            <person name="Salamov A."/>
            <person name="Andreopoulos B."/>
            <person name="Baker S."/>
            <person name="Barry K."/>
            <person name="Bills G."/>
            <person name="Bluhm B."/>
            <person name="Cannon C."/>
            <person name="Castanera R."/>
            <person name="Culley D."/>
            <person name="Daum C."/>
            <person name="Ezra D."/>
            <person name="Gonzalez J."/>
            <person name="Henrissat B."/>
            <person name="Kuo A."/>
            <person name="Liang C."/>
            <person name="Lipzen A."/>
            <person name="Lutzoni F."/>
            <person name="Magnuson J."/>
            <person name="Mondo S."/>
            <person name="Nolan M."/>
            <person name="Ohm R."/>
            <person name="Pangilinan J."/>
            <person name="Park H.-J."/>
            <person name="Ramirez L."/>
            <person name="Alfaro M."/>
            <person name="Sun H."/>
            <person name="Tritt A."/>
            <person name="Yoshinaga Y."/>
            <person name="Zwiers L.-H."/>
            <person name="Turgeon B."/>
            <person name="Goodwin S."/>
            <person name="Spatafora J."/>
            <person name="Crous P."/>
            <person name="Grigoriev I."/>
        </authorList>
    </citation>
    <scope>NUCLEOTIDE SEQUENCE</scope>
    <source>
        <strain evidence="2">Tuck. ex Michener</strain>
    </source>
</reference>
<accession>A0A6A6GT84</accession>
<feature type="signal peptide" evidence="1">
    <location>
        <begin position="1"/>
        <end position="24"/>
    </location>
</feature>
<keyword evidence="3" id="KW-1185">Reference proteome</keyword>
<sequence length="156" mass="17808">MNSCPKLGEEIFLSLLICSTTWLGASWRQPRRHRGVSIPASLEPPLLPHAFIDRCGTFHYRFPWFRSCSPSGHHQPCSTKKPEHPCLCTPTLDMIFGLAGCNRHILQSRTTGIVSAKHFEFTRRSHRHSQSIPNFSGQDTDHRVMTLIDEPWKSMS</sequence>
<gene>
    <name evidence="2" type="ORF">EV356DRAFT_34092</name>
</gene>